<comment type="subunit">
    <text evidence="8 10">The RNAP catalytic core consists of 2 alpha, 1 beta, 1 beta' and 1 omega subunit. When a sigma factor is associated with the core the holoenzyme is formed, which can initiate transcription.</text>
</comment>
<dbReference type="Pfam" id="PF04561">
    <property type="entry name" value="RNA_pol_Rpb2_2"/>
    <property type="match status" value="2"/>
</dbReference>
<dbReference type="SUPFAM" id="SSF64484">
    <property type="entry name" value="beta and beta-prime subunits of DNA dependent RNA-polymerase"/>
    <property type="match status" value="1"/>
</dbReference>
<dbReference type="PROSITE" id="PS01166">
    <property type="entry name" value="RNA_POL_BETA"/>
    <property type="match status" value="1"/>
</dbReference>
<dbReference type="InterPro" id="IPR007645">
    <property type="entry name" value="RNA_pol_Rpb2_3"/>
</dbReference>
<dbReference type="InterPro" id="IPR015712">
    <property type="entry name" value="DNA-dir_RNA_pol_su2"/>
</dbReference>
<evidence type="ECO:0000259" key="15">
    <source>
        <dbReference type="Pfam" id="PF04563"/>
    </source>
</evidence>
<dbReference type="InterPro" id="IPR010243">
    <property type="entry name" value="RNA_pol_bsu_bac"/>
</dbReference>
<dbReference type="EC" id="2.7.7.6" evidence="8 10"/>
<dbReference type="NCBIfam" id="NF001616">
    <property type="entry name" value="PRK00405.1"/>
    <property type="match status" value="1"/>
</dbReference>
<dbReference type="InterPro" id="IPR007641">
    <property type="entry name" value="RNA_pol_Rpb2_7"/>
</dbReference>
<evidence type="ECO:0000259" key="14">
    <source>
        <dbReference type="Pfam" id="PF04561"/>
    </source>
</evidence>
<dbReference type="FunFam" id="3.90.1800.10:FF:000001">
    <property type="entry name" value="DNA-directed RNA polymerase subunit beta"/>
    <property type="match status" value="1"/>
</dbReference>
<dbReference type="Pfam" id="PF04560">
    <property type="entry name" value="RNA_pol_Rpb2_7"/>
    <property type="match status" value="1"/>
</dbReference>
<dbReference type="CDD" id="cd00653">
    <property type="entry name" value="RNA_pol_B_RPB2"/>
    <property type="match status" value="1"/>
</dbReference>
<dbReference type="Pfam" id="PF10385">
    <property type="entry name" value="RNA_pol_Rpb2_45"/>
    <property type="match status" value="1"/>
</dbReference>
<evidence type="ECO:0000256" key="11">
    <source>
        <dbReference type="SAM" id="Coils"/>
    </source>
</evidence>
<dbReference type="HAMAP" id="MF_01321">
    <property type="entry name" value="RNApol_bact_RpoB"/>
    <property type="match status" value="1"/>
</dbReference>
<dbReference type="InterPro" id="IPR007644">
    <property type="entry name" value="RNA_pol_bsu_protrusion"/>
</dbReference>
<evidence type="ECO:0000259" key="12">
    <source>
        <dbReference type="Pfam" id="PF00562"/>
    </source>
</evidence>
<dbReference type="InterPro" id="IPR019462">
    <property type="entry name" value="DNA-dir_RNA_pol_bsu_external_1"/>
</dbReference>
<proteinExistence type="inferred from homology"/>
<feature type="domain" description="DNA-directed RNA polymerase beta subunit external 1" evidence="17">
    <location>
        <begin position="610"/>
        <end position="675"/>
    </location>
</feature>
<name>A0A6L5Z6H9_9RHOB</name>
<feature type="domain" description="RNA polymerase Rpb2" evidence="16">
    <location>
        <begin position="532"/>
        <end position="600"/>
    </location>
</feature>
<evidence type="ECO:0000259" key="13">
    <source>
        <dbReference type="Pfam" id="PF04560"/>
    </source>
</evidence>
<organism evidence="18 19">
    <name type="scientific">Halovulum marinum</name>
    <dbReference type="NCBI Taxonomy" id="2662447"/>
    <lineage>
        <taxon>Bacteria</taxon>
        <taxon>Pseudomonadati</taxon>
        <taxon>Pseudomonadota</taxon>
        <taxon>Alphaproteobacteria</taxon>
        <taxon>Rhodobacterales</taxon>
        <taxon>Paracoccaceae</taxon>
        <taxon>Halovulum</taxon>
    </lineage>
</organism>
<dbReference type="NCBIfam" id="TIGR02013">
    <property type="entry name" value="rpoB"/>
    <property type="match status" value="1"/>
</dbReference>
<evidence type="ECO:0000256" key="8">
    <source>
        <dbReference type="HAMAP-Rule" id="MF_01321"/>
    </source>
</evidence>
<keyword evidence="11" id="KW-0175">Coiled coil</keyword>
<dbReference type="FunFam" id="2.40.50.100:FF:000006">
    <property type="entry name" value="DNA-directed RNA polymerase subunit beta"/>
    <property type="match status" value="1"/>
</dbReference>
<dbReference type="Pfam" id="PF04563">
    <property type="entry name" value="RNA_pol_Rpb2_1"/>
    <property type="match status" value="1"/>
</dbReference>
<dbReference type="InterPro" id="IPR007121">
    <property type="entry name" value="RNA_pol_bsu_CS"/>
</dbReference>
<comment type="similarity">
    <text evidence="8 9">Belongs to the RNA polymerase beta chain family.</text>
</comment>
<keyword evidence="19" id="KW-1185">Reference proteome</keyword>
<dbReference type="Gene3D" id="2.40.50.150">
    <property type="match status" value="1"/>
</dbReference>
<evidence type="ECO:0000256" key="7">
    <source>
        <dbReference type="ARBA" id="ARBA00048552"/>
    </source>
</evidence>
<dbReference type="Proteomes" id="UP000474957">
    <property type="component" value="Unassembled WGS sequence"/>
</dbReference>
<evidence type="ECO:0000259" key="16">
    <source>
        <dbReference type="Pfam" id="PF04565"/>
    </source>
</evidence>
<dbReference type="Gene3D" id="3.90.1110.10">
    <property type="entry name" value="RNA polymerase Rpb2, domain 2"/>
    <property type="match status" value="1"/>
</dbReference>
<dbReference type="InterPro" id="IPR007642">
    <property type="entry name" value="RNA_pol_Rpb2_2"/>
</dbReference>
<keyword evidence="4 8" id="KW-0808">Transferase</keyword>
<feature type="domain" description="RNA polymerase Rpb2" evidence="14">
    <location>
        <begin position="370"/>
        <end position="473"/>
    </location>
</feature>
<comment type="similarity">
    <text evidence="1">In the N-terminal section; belongs to the RNA polymerase beta chain family.</text>
</comment>
<dbReference type="Gene3D" id="2.30.150.10">
    <property type="entry name" value="DNA-directed RNA polymerase, beta subunit, external 1 domain"/>
    <property type="match status" value="1"/>
</dbReference>
<dbReference type="Gene3D" id="2.40.50.100">
    <property type="match status" value="1"/>
</dbReference>
<keyword evidence="6 8" id="KW-0804">Transcription</keyword>
<sequence>MVQTHSGHKRIRKFYGKIREVADMPNLIEVQKSSYDLFLNSGDLPQPMDGEGIMGVFQSVFPIKDFNETSVLEFVKYELEAPKYDVEECQQRDMTYAAPLKVTLRLIVFEIDEDTGAKSVKDIKEQDVFMGDMPLMTENGTFIVNGTERVIVSQMHRSPGVFFDHDRGKTHSSGKLLFTSRIIPYRGSWLDFEFDAKDIVFARIDRRRKLPVTTLLYALGLDQEGIMKAYYDTIAFRQLDDGWATTFFPERIRGTKPAYDIINAETGEVIAPAGKKVTPRTVKQLLDAGDLPEIKVPFQAIVGRFAAEDIINEQTGAIWVEAGDELTWETDKDGNVTGGTLKTLLDEGVTEIPVLDIDNINVGPHIRNTMAADKNLNRDTALMDIYRVMRPGEPPTVEAASALFGQLFFDSERYDLSAVGRVKMNMRLNLDKPDTQRTLDNDDIIACVKALVELRDGKGEIDDIDHLGNRRVRSVGELMENQYRVGLLRMERAIKERMSSVEIDTVMPQDLINAKPAAAAVREFFGSSQLSQFMDQTNPLSEVTHKRRLSALGPGGLTRERAGFEVRDVHPTHYGRMCPIETPEGPNIGLINSLATFARVNKYGFIETPYRKVSHSQVTDEVVYMSATEEMRHTVAQANAVLDQDGKFVNELVSTRRQGEYMLNPTDAVDLIDVSPKQLVSVAASLIPFLENDDANRALMGSNMQRQAVPLVRAEAPYVGTGMEEIVARDSGAAITARRAGIVDQVDAMRIVVRATGDLEPGDPGVDIYRLRKFQRSNQNTCINQRPLVKVGDTVTKGEFIADGPSTDLGELALGKNVLVAFMPWNGYNYEDSILISERIVKDDVFTSIHIEEFEVAARDTKLGPEEITRDIPNVGEEALRNLDEAGIVYIGAEVGPGDILVGKITPKGESPMTPEEKLLRAIFGEKASDVRDTSLRLPPGDYGTVVEVRVFNRHGVEKDERALQIEREEVERLARDRDDELAILERNIYARLRSLILGKTAVKGPKGVAAGSTIDEALLEGLSRGQWWQLALGEDKDASEVEALHAQFEIQKKALDRRFDDKVEKVRRGDDLPPGVMKMVKVFIAVKRKLQPGDKMAGRHGNKGVISKVVPEEDMPFLEDGTPVDVVLNPLGVPSRMNVGQILETHMGWAARGMGLKIDEALQAYKRSGDLTPVREAMRLAYGDEVYEQALTEMDEELFVEAAGNVTRGVPIATPVFDGAKEDDVNDALKRAGFDMSGQSILFDGRTGEEFARKVTVGMKYILKLHHLVDDKIHARSTGPYSLVTQQPLGGKAQFGGQRFGEMEVWALEAYGAAYTLQEMLTVKSDDVAGRTKVYESIVKGEDNFEAGVPESFNVLVKEIRSLGLNVELLDEETE</sequence>
<evidence type="ECO:0000256" key="10">
    <source>
        <dbReference type="RuleBase" id="RU363031"/>
    </source>
</evidence>
<dbReference type="GO" id="GO:0003677">
    <property type="term" value="F:DNA binding"/>
    <property type="evidence" value="ECO:0007669"/>
    <property type="project" value="UniProtKB-UniRule"/>
</dbReference>
<evidence type="ECO:0000313" key="19">
    <source>
        <dbReference type="Proteomes" id="UP000474957"/>
    </source>
</evidence>
<dbReference type="InterPro" id="IPR007120">
    <property type="entry name" value="DNA-dir_RNAP_su2_dom"/>
</dbReference>
<feature type="domain" description="RNA polymerase Rpb2" evidence="14">
    <location>
        <begin position="158"/>
        <end position="228"/>
    </location>
</feature>
<dbReference type="GO" id="GO:0032549">
    <property type="term" value="F:ribonucleoside binding"/>
    <property type="evidence" value="ECO:0007669"/>
    <property type="project" value="InterPro"/>
</dbReference>
<evidence type="ECO:0000256" key="2">
    <source>
        <dbReference type="ARBA" id="ARBA00009839"/>
    </source>
</evidence>
<dbReference type="InterPro" id="IPR014724">
    <property type="entry name" value="RNA_pol_RPB2_OB-fold"/>
</dbReference>
<dbReference type="Gene3D" id="6.10.140.1670">
    <property type="match status" value="1"/>
</dbReference>
<evidence type="ECO:0000256" key="3">
    <source>
        <dbReference type="ARBA" id="ARBA00022478"/>
    </source>
</evidence>
<dbReference type="InterPro" id="IPR037033">
    <property type="entry name" value="DNA-dir_RNAP_su2_hyb_sf"/>
</dbReference>
<evidence type="ECO:0000256" key="4">
    <source>
        <dbReference type="ARBA" id="ARBA00022679"/>
    </source>
</evidence>
<dbReference type="GO" id="GO:0003899">
    <property type="term" value="F:DNA-directed RNA polymerase activity"/>
    <property type="evidence" value="ECO:0007669"/>
    <property type="project" value="UniProtKB-UniRule"/>
</dbReference>
<evidence type="ECO:0000259" key="17">
    <source>
        <dbReference type="Pfam" id="PF10385"/>
    </source>
</evidence>
<comment type="caution">
    <text evidence="18">The sequence shown here is derived from an EMBL/GenBank/DDBJ whole genome shotgun (WGS) entry which is preliminary data.</text>
</comment>
<dbReference type="PANTHER" id="PTHR20856">
    <property type="entry name" value="DNA-DIRECTED RNA POLYMERASE I SUBUNIT 2"/>
    <property type="match status" value="1"/>
</dbReference>
<keyword evidence="3 8" id="KW-0240">DNA-directed RNA polymerase</keyword>
<dbReference type="Pfam" id="PF04565">
    <property type="entry name" value="RNA_pol_Rpb2_3"/>
    <property type="match status" value="1"/>
</dbReference>
<dbReference type="GO" id="GO:0006351">
    <property type="term" value="P:DNA-templated transcription"/>
    <property type="evidence" value="ECO:0007669"/>
    <property type="project" value="UniProtKB-UniRule"/>
</dbReference>
<dbReference type="GO" id="GO:0000428">
    <property type="term" value="C:DNA-directed RNA polymerase complex"/>
    <property type="evidence" value="ECO:0007669"/>
    <property type="project" value="UniProtKB-KW"/>
</dbReference>
<evidence type="ECO:0000256" key="1">
    <source>
        <dbReference type="ARBA" id="ARBA00007616"/>
    </source>
</evidence>
<keyword evidence="5 8" id="KW-0548">Nucleotidyltransferase</keyword>
<dbReference type="EMBL" id="WIND01000031">
    <property type="protein sequence ID" value="MSU91969.1"/>
    <property type="molecule type" value="Genomic_DNA"/>
</dbReference>
<dbReference type="Gene3D" id="2.40.270.10">
    <property type="entry name" value="DNA-directed RNA polymerase, subunit 2, domain 6"/>
    <property type="match status" value="1"/>
</dbReference>
<protein>
    <recommendedName>
        <fullName evidence="8 10">DNA-directed RNA polymerase subunit beta</fullName>
        <shortName evidence="8">RNAP subunit beta</shortName>
        <ecNumber evidence="8 10">2.7.7.6</ecNumber>
    </recommendedName>
    <alternativeName>
        <fullName evidence="8">RNA polymerase subunit beta</fullName>
    </alternativeName>
    <alternativeName>
        <fullName evidence="8">Transcriptase subunit beta</fullName>
    </alternativeName>
</protein>
<reference evidence="18 19" key="1">
    <citation type="submission" date="2019-10" db="EMBL/GenBank/DDBJ databases">
        <title>Cognatihalovulum marinum gen. nov. sp. nov., a new member of the family Rhodobacteraceae isolated from deep seawater of the Northwest Indian Ocean.</title>
        <authorList>
            <person name="Ruan C."/>
            <person name="Wang J."/>
            <person name="Zheng X."/>
            <person name="Song L."/>
            <person name="Zhu Y."/>
            <person name="Huang Y."/>
            <person name="Lu Z."/>
            <person name="Du W."/>
            <person name="Huang L."/>
            <person name="Dai X."/>
        </authorList>
    </citation>
    <scope>NUCLEOTIDE SEQUENCE [LARGE SCALE GENOMIC DNA]</scope>
    <source>
        <strain evidence="18 19">2CG4</strain>
    </source>
</reference>
<gene>
    <name evidence="8 18" type="primary">rpoB</name>
    <name evidence="18" type="ORF">GE300_20650</name>
</gene>
<evidence type="ECO:0000256" key="6">
    <source>
        <dbReference type="ARBA" id="ARBA00023163"/>
    </source>
</evidence>
<comment type="function">
    <text evidence="8 10">DNA-dependent RNA polymerase catalyzes the transcription of DNA into RNA using the four ribonucleoside triphosphates as substrates.</text>
</comment>
<dbReference type="InterPro" id="IPR037034">
    <property type="entry name" value="RNA_pol_Rpb2_2_sf"/>
</dbReference>
<comment type="similarity">
    <text evidence="2">In the C-terminal section; belongs to the RNA polymerase beta' chain family.</text>
</comment>
<accession>A0A6L5Z6H9</accession>
<dbReference type="Gene3D" id="3.90.1800.10">
    <property type="entry name" value="RNA polymerase alpha subunit dimerisation domain"/>
    <property type="match status" value="1"/>
</dbReference>
<evidence type="ECO:0000256" key="9">
    <source>
        <dbReference type="RuleBase" id="RU000434"/>
    </source>
</evidence>
<comment type="catalytic activity">
    <reaction evidence="7 8 10">
        <text>RNA(n) + a ribonucleoside 5'-triphosphate = RNA(n+1) + diphosphate</text>
        <dbReference type="Rhea" id="RHEA:21248"/>
        <dbReference type="Rhea" id="RHEA-COMP:14527"/>
        <dbReference type="Rhea" id="RHEA-COMP:17342"/>
        <dbReference type="ChEBI" id="CHEBI:33019"/>
        <dbReference type="ChEBI" id="CHEBI:61557"/>
        <dbReference type="ChEBI" id="CHEBI:140395"/>
        <dbReference type="EC" id="2.7.7.6"/>
    </reaction>
</comment>
<dbReference type="InterPro" id="IPR042107">
    <property type="entry name" value="DNA-dir_RNA_pol_bsu_ext_1_sf"/>
</dbReference>
<feature type="domain" description="RNA polymerase Rpb2" evidence="13">
    <location>
        <begin position="1297"/>
        <end position="1372"/>
    </location>
</feature>
<dbReference type="Pfam" id="PF00562">
    <property type="entry name" value="RNA_pol_Rpb2_6"/>
    <property type="match status" value="1"/>
</dbReference>
<dbReference type="RefSeq" id="WP_154449399.1">
    <property type="nucleotide sequence ID" value="NZ_WIND01000031.1"/>
</dbReference>
<feature type="domain" description="DNA-directed RNA polymerase subunit 2 hybrid-binding" evidence="12">
    <location>
        <begin position="737"/>
        <end position="1295"/>
    </location>
</feature>
<feature type="domain" description="RNA polymerase beta subunit protrusion" evidence="15">
    <location>
        <begin position="27"/>
        <end position="516"/>
    </location>
</feature>
<dbReference type="Gene3D" id="3.90.1100.10">
    <property type="match status" value="2"/>
</dbReference>
<feature type="coiled-coil region" evidence="11">
    <location>
        <begin position="957"/>
        <end position="988"/>
    </location>
</feature>
<evidence type="ECO:0000313" key="18">
    <source>
        <dbReference type="EMBL" id="MSU91969.1"/>
    </source>
</evidence>
<evidence type="ECO:0000256" key="5">
    <source>
        <dbReference type="ARBA" id="ARBA00022695"/>
    </source>
</evidence>